<gene>
    <name evidence="3" type="ORF">PSQ19_18595</name>
</gene>
<keyword evidence="4" id="KW-1185">Reference proteome</keyword>
<evidence type="ECO:0000313" key="4">
    <source>
        <dbReference type="Proteomes" id="UP001220530"/>
    </source>
</evidence>
<organism evidence="3 4">
    <name type="scientific">Devosia algicola</name>
    <dbReference type="NCBI Taxonomy" id="3026418"/>
    <lineage>
        <taxon>Bacteria</taxon>
        <taxon>Pseudomonadati</taxon>
        <taxon>Pseudomonadota</taxon>
        <taxon>Alphaproteobacteria</taxon>
        <taxon>Hyphomicrobiales</taxon>
        <taxon>Devosiaceae</taxon>
        <taxon>Devosia</taxon>
    </lineage>
</organism>
<sequence>MRILIRTSKWAIWARRIASIAVPLVVIPLVLHRLQLLASDSFLNLALVALGVTLLGLLSALIALVRLWIIGDQGWGRAISAMLLCLLCLVPFCYVGVLVLRYPDATDIATTDRQLLPLVFDPATRGMAPPRLLGETGQEKVFPNAKTRNYPLNEDQAFALVARMIGDQGWEIRFRHDPTGPGDPGIINARMTTLLGWREEVVVRVSGDASRSSVDMRSVSLNALHDLGSNGLRIEKFLGALDNQVTDLLRDNPNINQPIEADDTPETPEP</sequence>
<keyword evidence="2" id="KW-1133">Transmembrane helix</keyword>
<dbReference type="RefSeq" id="WP_282218966.1">
    <property type="nucleotide sequence ID" value="NZ_CP118246.1"/>
</dbReference>
<feature type="region of interest" description="Disordered" evidence="1">
    <location>
        <begin position="250"/>
        <end position="270"/>
    </location>
</feature>
<feature type="transmembrane region" description="Helical" evidence="2">
    <location>
        <begin position="12"/>
        <end position="31"/>
    </location>
</feature>
<evidence type="ECO:0000256" key="1">
    <source>
        <dbReference type="SAM" id="MobiDB-lite"/>
    </source>
</evidence>
<feature type="transmembrane region" description="Helical" evidence="2">
    <location>
        <begin position="43"/>
        <end position="69"/>
    </location>
</feature>
<feature type="transmembrane region" description="Helical" evidence="2">
    <location>
        <begin position="81"/>
        <end position="102"/>
    </location>
</feature>
<keyword evidence="2" id="KW-0472">Membrane</keyword>
<dbReference type="InterPro" id="IPR010865">
    <property type="entry name" value="DUF1499"/>
</dbReference>
<reference evidence="3 4" key="1">
    <citation type="submission" date="2023-02" db="EMBL/GenBank/DDBJ databases">
        <title>Devosia algicola sp. nov., isolated from the phycosphere of marine algae.</title>
        <authorList>
            <person name="Kim J.M."/>
            <person name="Lee J.K."/>
            <person name="Choi B.J."/>
            <person name="Bayburt H."/>
            <person name="Jeon C.O."/>
        </authorList>
    </citation>
    <scope>NUCLEOTIDE SEQUENCE [LARGE SCALE GENOMIC DNA]</scope>
    <source>
        <strain evidence="3 4">G20-9</strain>
    </source>
</reference>
<feature type="compositionally biased region" description="Acidic residues" evidence="1">
    <location>
        <begin position="260"/>
        <end position="270"/>
    </location>
</feature>
<dbReference type="EMBL" id="CP118246">
    <property type="protein sequence ID" value="WDR02564.1"/>
    <property type="molecule type" value="Genomic_DNA"/>
</dbReference>
<evidence type="ECO:0000256" key="2">
    <source>
        <dbReference type="SAM" id="Phobius"/>
    </source>
</evidence>
<evidence type="ECO:0000313" key="3">
    <source>
        <dbReference type="EMBL" id="WDR02564.1"/>
    </source>
</evidence>
<keyword evidence="2" id="KW-0812">Transmembrane</keyword>
<accession>A0ABY7YMM6</accession>
<protein>
    <submittedName>
        <fullName evidence="3">DUF1499 domain-containing protein</fullName>
    </submittedName>
</protein>
<dbReference type="Proteomes" id="UP001220530">
    <property type="component" value="Chromosome"/>
</dbReference>
<name>A0ABY7YMM6_9HYPH</name>
<dbReference type="Pfam" id="PF07386">
    <property type="entry name" value="DUF1499"/>
    <property type="match status" value="1"/>
</dbReference>
<proteinExistence type="predicted"/>